<reference evidence="1 2" key="1">
    <citation type="journal article" date="2014" name="Int. J. Syst. Evol. Microbiol.">
        <title>Complete genome sequence of Corynebacterium casei LMG S-19264T (=DSM 44701T), isolated from a smear-ripened cheese.</title>
        <authorList>
            <consortium name="US DOE Joint Genome Institute (JGI-PGF)"/>
            <person name="Walter F."/>
            <person name="Albersmeier A."/>
            <person name="Kalinowski J."/>
            <person name="Ruckert C."/>
        </authorList>
    </citation>
    <scope>NUCLEOTIDE SEQUENCE [LARGE SCALE GENOMIC DNA]</scope>
    <source>
        <strain evidence="1 2">NBRC 111766</strain>
    </source>
</reference>
<dbReference type="Gene3D" id="1.10.600.10">
    <property type="entry name" value="Farnesyl Diphosphate Synthase"/>
    <property type="match status" value="1"/>
</dbReference>
<sequence length="253" mass="27933">MSLQACADLVERGDADRFAAVMAAPINLRGRLWPLYAFNLEIARAPWVTKEPMIAEMRLQWWRDVVAEKAPRAHEVAGPLHDLIGAAGLDVAVLDRMAAARVWDIYSDAFEDQAAFDRYIEDSAAGLMWLAARSCGAPDQAERAVRDYGWASGLANFLWAVPGLEQRGRRPLVDGRPGAVRDLAARGLEKIRQARRSEIRLGAAAPALLAGWQAEALLRQVVADPMVVAEGRLGLSEFQRRGLLLWQGLTGRW</sequence>
<protein>
    <submittedName>
        <fullName evidence="1">Phytoene synthase</fullName>
    </submittedName>
</protein>
<evidence type="ECO:0000313" key="2">
    <source>
        <dbReference type="Proteomes" id="UP001157355"/>
    </source>
</evidence>
<dbReference type="InterPro" id="IPR002060">
    <property type="entry name" value="Squ/phyt_synthse"/>
</dbReference>
<accession>A0AA37TNM5</accession>
<dbReference type="SUPFAM" id="SSF48576">
    <property type="entry name" value="Terpenoid synthases"/>
    <property type="match status" value="1"/>
</dbReference>
<gene>
    <name evidence="1" type="ORF">GCM10010873_00220</name>
</gene>
<evidence type="ECO:0000313" key="1">
    <source>
        <dbReference type="EMBL" id="GLS85049.1"/>
    </source>
</evidence>
<dbReference type="Pfam" id="PF00494">
    <property type="entry name" value="SQS_PSY"/>
    <property type="match status" value="1"/>
</dbReference>
<dbReference type="RefSeq" id="WP_284323286.1">
    <property type="nucleotide sequence ID" value="NZ_BSPP01000001.1"/>
</dbReference>
<proteinExistence type="predicted"/>
<dbReference type="EMBL" id="BSPP01000001">
    <property type="protein sequence ID" value="GLS85049.1"/>
    <property type="molecule type" value="Genomic_DNA"/>
</dbReference>
<keyword evidence="2" id="KW-1185">Reference proteome</keyword>
<dbReference type="Proteomes" id="UP001157355">
    <property type="component" value="Unassembled WGS sequence"/>
</dbReference>
<dbReference type="AlphaFoldDB" id="A0AA37TNM5"/>
<dbReference type="InterPro" id="IPR008949">
    <property type="entry name" value="Isoprenoid_synthase_dom_sf"/>
</dbReference>
<comment type="caution">
    <text evidence="1">The sequence shown here is derived from an EMBL/GenBank/DDBJ whole genome shotgun (WGS) entry which is preliminary data.</text>
</comment>
<organism evidence="1 2">
    <name type="scientific">Cypionkella aquatica</name>
    <dbReference type="NCBI Taxonomy" id="1756042"/>
    <lineage>
        <taxon>Bacteria</taxon>
        <taxon>Pseudomonadati</taxon>
        <taxon>Pseudomonadota</taxon>
        <taxon>Alphaproteobacteria</taxon>
        <taxon>Rhodobacterales</taxon>
        <taxon>Paracoccaceae</taxon>
        <taxon>Cypionkella</taxon>
    </lineage>
</organism>
<name>A0AA37TNM5_9RHOB</name>